<dbReference type="EMBL" id="JADCTT010000003">
    <property type="protein sequence ID" value="KAF9754586.1"/>
    <property type="molecule type" value="Genomic_DNA"/>
</dbReference>
<gene>
    <name evidence="2" type="ORF">IM811_010027</name>
</gene>
<dbReference type="InterPro" id="IPR000182">
    <property type="entry name" value="GNAT_dom"/>
</dbReference>
<comment type="caution">
    <text evidence="2">The sequence shown here is derived from an EMBL/GenBank/DDBJ whole genome shotgun (WGS) entry which is preliminary data.</text>
</comment>
<dbReference type="PANTHER" id="PTHR42791">
    <property type="entry name" value="GNAT FAMILY ACETYLTRANSFERASE"/>
    <property type="match status" value="1"/>
</dbReference>
<dbReference type="InterPro" id="IPR016181">
    <property type="entry name" value="Acyl_CoA_acyltransferase"/>
</dbReference>
<evidence type="ECO:0000313" key="2">
    <source>
        <dbReference type="EMBL" id="KAF9754586.1"/>
    </source>
</evidence>
<dbReference type="PROSITE" id="PS51186">
    <property type="entry name" value="GNAT"/>
    <property type="match status" value="1"/>
</dbReference>
<evidence type="ECO:0000259" key="1">
    <source>
        <dbReference type="PROSITE" id="PS51186"/>
    </source>
</evidence>
<dbReference type="GO" id="GO:0016747">
    <property type="term" value="F:acyltransferase activity, transferring groups other than amino-acyl groups"/>
    <property type="evidence" value="ECO:0007669"/>
    <property type="project" value="InterPro"/>
</dbReference>
<accession>A0A8H7NF80</accession>
<dbReference type="SUPFAM" id="SSF55729">
    <property type="entry name" value="Acyl-CoA N-acyltransferases (Nat)"/>
    <property type="match status" value="1"/>
</dbReference>
<dbReference type="Gene3D" id="3.40.630.30">
    <property type="match status" value="1"/>
</dbReference>
<reference evidence="2" key="1">
    <citation type="submission" date="2020-10" db="EMBL/GenBank/DDBJ databases">
        <title>High-Quality Genome Resource of Clonostachys rosea strain S41 by Oxford Nanopore Long-Read Sequencing.</title>
        <authorList>
            <person name="Wang H."/>
        </authorList>
    </citation>
    <scope>NUCLEOTIDE SEQUENCE</scope>
    <source>
        <strain evidence="2">S41</strain>
    </source>
</reference>
<dbReference type="AlphaFoldDB" id="A0A8H7NF80"/>
<dbReference type="Pfam" id="PF00583">
    <property type="entry name" value="Acetyltransf_1"/>
    <property type="match status" value="1"/>
</dbReference>
<protein>
    <recommendedName>
        <fullName evidence="1">N-acetyltransferase domain-containing protein</fullName>
    </recommendedName>
</protein>
<feature type="domain" description="N-acetyltransferase" evidence="1">
    <location>
        <begin position="40"/>
        <end position="177"/>
    </location>
</feature>
<dbReference type="Proteomes" id="UP000616885">
    <property type="component" value="Unassembled WGS sequence"/>
</dbReference>
<proteinExistence type="predicted"/>
<evidence type="ECO:0000313" key="3">
    <source>
        <dbReference type="Proteomes" id="UP000616885"/>
    </source>
</evidence>
<sequence>MSSNLLLHAQFPSDEALGFLRAWLTKDSVDHLENPSQGILVARKEGTDETLGFVKWTVHREPEGEEAHEELPDSCRAVYVYSLTEEMDPEDVWVLVAIEEARKGHVRYLSVHESGICGPGVGSRLLRSVMSLAEAEGTAVVLESTMGAVAFYRKLGFEIMQGLDMMLPAIGSSDPTELYEERCMVWRSDKL</sequence>
<organism evidence="2 3">
    <name type="scientific">Bionectria ochroleuca</name>
    <name type="common">Gliocladium roseum</name>
    <dbReference type="NCBI Taxonomy" id="29856"/>
    <lineage>
        <taxon>Eukaryota</taxon>
        <taxon>Fungi</taxon>
        <taxon>Dikarya</taxon>
        <taxon>Ascomycota</taxon>
        <taxon>Pezizomycotina</taxon>
        <taxon>Sordariomycetes</taxon>
        <taxon>Hypocreomycetidae</taxon>
        <taxon>Hypocreales</taxon>
        <taxon>Bionectriaceae</taxon>
        <taxon>Clonostachys</taxon>
    </lineage>
</organism>
<name>A0A8H7NF80_BIOOC</name>
<dbReference type="InterPro" id="IPR052523">
    <property type="entry name" value="Trichothecene_AcTrans"/>
</dbReference>
<dbReference type="PANTHER" id="PTHR42791:SF2">
    <property type="entry name" value="N-ACETYLTRANSFERASE DOMAIN-CONTAINING PROTEIN"/>
    <property type="match status" value="1"/>
</dbReference>